<dbReference type="AlphaFoldDB" id="A0A0P1GA12"/>
<protein>
    <submittedName>
        <fullName evidence="1">Uncharacterized protein</fullName>
    </submittedName>
</protein>
<dbReference type="EMBL" id="CYSD01000031">
    <property type="protein sequence ID" value="CUH78354.1"/>
    <property type="molecule type" value="Genomic_DNA"/>
</dbReference>
<proteinExistence type="predicted"/>
<evidence type="ECO:0000313" key="2">
    <source>
        <dbReference type="Proteomes" id="UP000052022"/>
    </source>
</evidence>
<accession>A0A0P1GA12</accession>
<dbReference type="STRING" id="928856.SAMN04488049_1089"/>
<dbReference type="Proteomes" id="UP000052022">
    <property type="component" value="Unassembled WGS sequence"/>
</dbReference>
<keyword evidence="2" id="KW-1185">Reference proteome</keyword>
<sequence length="42" mass="4893">MRGEMQAETFFVFFCIFRDGKIPAVRGTHIEHDDVIQGLRHS</sequence>
<gene>
    <name evidence="1" type="ORF">TRM7557_01837</name>
</gene>
<organism evidence="1 2">
    <name type="scientific">Tritonibacter multivorans</name>
    <dbReference type="NCBI Taxonomy" id="928856"/>
    <lineage>
        <taxon>Bacteria</taxon>
        <taxon>Pseudomonadati</taxon>
        <taxon>Pseudomonadota</taxon>
        <taxon>Alphaproteobacteria</taxon>
        <taxon>Rhodobacterales</taxon>
        <taxon>Paracoccaceae</taxon>
        <taxon>Tritonibacter</taxon>
    </lineage>
</organism>
<name>A0A0P1GA12_9RHOB</name>
<reference evidence="1 2" key="1">
    <citation type="submission" date="2015-09" db="EMBL/GenBank/DDBJ databases">
        <authorList>
            <consortium name="Swine Surveillance"/>
        </authorList>
    </citation>
    <scope>NUCLEOTIDE SEQUENCE [LARGE SCALE GENOMIC DNA]</scope>
    <source>
        <strain evidence="1 2">CECT 7557</strain>
    </source>
</reference>
<evidence type="ECO:0000313" key="1">
    <source>
        <dbReference type="EMBL" id="CUH78354.1"/>
    </source>
</evidence>